<dbReference type="EMBL" id="CAJNJQ010001435">
    <property type="protein sequence ID" value="CAE7138718.1"/>
    <property type="molecule type" value="Genomic_DNA"/>
</dbReference>
<protein>
    <submittedName>
        <fullName evidence="1">Uncharacterized protein</fullName>
    </submittedName>
</protein>
<accession>A0A8H3E0Z1</accession>
<dbReference type="Proteomes" id="UP000663827">
    <property type="component" value="Unassembled WGS sequence"/>
</dbReference>
<proteinExistence type="predicted"/>
<dbReference type="AlphaFoldDB" id="A0A8H3E0Z1"/>
<evidence type="ECO:0000313" key="1">
    <source>
        <dbReference type="EMBL" id="CAE7138718.1"/>
    </source>
</evidence>
<comment type="caution">
    <text evidence="1">The sequence shown here is derived from an EMBL/GenBank/DDBJ whole genome shotgun (WGS) entry which is preliminary data.</text>
</comment>
<evidence type="ECO:0000313" key="2">
    <source>
        <dbReference type="Proteomes" id="UP000663827"/>
    </source>
</evidence>
<gene>
    <name evidence="1" type="ORF">RDB_LOCUS71748</name>
</gene>
<organism evidence="1 2">
    <name type="scientific">Rhizoctonia solani</name>
    <dbReference type="NCBI Taxonomy" id="456999"/>
    <lineage>
        <taxon>Eukaryota</taxon>
        <taxon>Fungi</taxon>
        <taxon>Dikarya</taxon>
        <taxon>Basidiomycota</taxon>
        <taxon>Agaricomycotina</taxon>
        <taxon>Agaricomycetes</taxon>
        <taxon>Cantharellales</taxon>
        <taxon>Ceratobasidiaceae</taxon>
        <taxon>Rhizoctonia</taxon>
    </lineage>
</organism>
<name>A0A8H3E0Z1_9AGAM</name>
<sequence length="249" mass="28813">MADTLSPTLFYDLTLPKQGVERTPYPATDLIYKLLHHTGADVSSFRRNCQVSYRLVEYARDLYDEINSRIREAESSGSWESYDAYYRAIDPLEEVLLSIMEVTEVEREEYLINATPLDLVDQTIEAWINRSISDWQGRRESIRKHLDDLRNREGLKECISATSHTVDIEPYLFDVQDFIPSPEDYQNEIDSAKTHDDRTLLQNLLKSIGDNESKVERYAQFAQVIVTSCRLCNEQGKEPKLANGQGHER</sequence>
<reference evidence="1" key="1">
    <citation type="submission" date="2021-01" db="EMBL/GenBank/DDBJ databases">
        <authorList>
            <person name="Kaushik A."/>
        </authorList>
    </citation>
    <scope>NUCLEOTIDE SEQUENCE</scope>
    <source>
        <strain evidence="1">AG5</strain>
    </source>
</reference>